<dbReference type="OrthoDB" id="9794948at2"/>
<name>A0A3A0VKR7_STAGA</name>
<dbReference type="Gene3D" id="2.30.110.10">
    <property type="entry name" value="Electron Transport, Fmn-binding Protein, Chain A"/>
    <property type="match status" value="1"/>
</dbReference>
<dbReference type="Proteomes" id="UP000265541">
    <property type="component" value="Unassembled WGS sequence"/>
</dbReference>
<gene>
    <name evidence="1" type="ORF">BUZ14_06585</name>
</gene>
<protein>
    <submittedName>
        <fullName evidence="1">FMN-binding negative transcriptional regulator</fullName>
    </submittedName>
</protein>
<organism evidence="1 2">
    <name type="scientific">Staphylococcus gallinarum</name>
    <dbReference type="NCBI Taxonomy" id="1293"/>
    <lineage>
        <taxon>Bacteria</taxon>
        <taxon>Bacillati</taxon>
        <taxon>Bacillota</taxon>
        <taxon>Bacilli</taxon>
        <taxon>Bacillales</taxon>
        <taxon>Staphylococcaceae</taxon>
        <taxon>Staphylococcus</taxon>
    </lineage>
</organism>
<dbReference type="InterPro" id="IPR012349">
    <property type="entry name" value="Split_barrel_FMN-bd"/>
</dbReference>
<dbReference type="PANTHER" id="PTHR35802">
    <property type="entry name" value="PROTEASE SYNTHASE AND SPORULATION PROTEIN PAI 2"/>
    <property type="match status" value="1"/>
</dbReference>
<evidence type="ECO:0000313" key="1">
    <source>
        <dbReference type="EMBL" id="RIP34838.1"/>
    </source>
</evidence>
<dbReference type="PIRSF" id="PIRSF010372">
    <property type="entry name" value="PaiB"/>
    <property type="match status" value="1"/>
</dbReference>
<reference evidence="1 2" key="1">
    <citation type="journal article" date="2016" name="Front. Microbiol.">
        <title>Comprehensive Phylogenetic Analysis of Bovine Non-aureus Staphylococci Species Based on Whole-Genome Sequencing.</title>
        <authorList>
            <person name="Naushad S."/>
            <person name="Barkema H.W."/>
            <person name="Luby C."/>
            <person name="Condas L.A."/>
            <person name="Nobrega D.B."/>
            <person name="Carson D.A."/>
            <person name="De Buck J."/>
        </authorList>
    </citation>
    <scope>NUCLEOTIDE SEQUENCE [LARGE SCALE GENOMIC DNA]</scope>
    <source>
        <strain evidence="1 2">SNUC 4781</strain>
    </source>
</reference>
<sequence>MYIPKQYNKEDYQEIKAFMQSYNFATIISTRDGRPLATHVPVNIMEDGETLYITGHVAKRNQQWRTLDSSEHILVIFQGPHSYISSTWYEDEDVPTWNYQSVQVYGNSRLLTEDELITDLTALLDKYEGHREHGAIWDNMSEKTKSQMKGIVGFQIKVAEIFAAYKLSQSRSEADKDNIIDTLLTSKNHLDHEVAEAMSQERKSTN</sequence>
<dbReference type="PANTHER" id="PTHR35802:SF1">
    <property type="entry name" value="PROTEASE SYNTHASE AND SPORULATION PROTEIN PAI 2"/>
    <property type="match status" value="1"/>
</dbReference>
<dbReference type="EMBL" id="QYJN01000003">
    <property type="protein sequence ID" value="RIP34838.1"/>
    <property type="molecule type" value="Genomic_DNA"/>
</dbReference>
<dbReference type="AlphaFoldDB" id="A0A3A0VKR7"/>
<accession>A0A3A0VKR7</accession>
<proteinExistence type="predicted"/>
<dbReference type="RefSeq" id="WP_119485080.1">
    <property type="nucleotide sequence ID" value="NZ_QYJN01000003.1"/>
</dbReference>
<dbReference type="SUPFAM" id="SSF50475">
    <property type="entry name" value="FMN-binding split barrel"/>
    <property type="match status" value="1"/>
</dbReference>
<dbReference type="Pfam" id="PF04299">
    <property type="entry name" value="FMN_bind_2"/>
    <property type="match status" value="1"/>
</dbReference>
<dbReference type="InterPro" id="IPR007396">
    <property type="entry name" value="TR_PAI2-type"/>
</dbReference>
<evidence type="ECO:0000313" key="2">
    <source>
        <dbReference type="Proteomes" id="UP000265541"/>
    </source>
</evidence>
<comment type="caution">
    <text evidence="1">The sequence shown here is derived from an EMBL/GenBank/DDBJ whole genome shotgun (WGS) entry which is preliminary data.</text>
</comment>